<dbReference type="OrthoDB" id="158267at2"/>
<reference evidence="2 3" key="1">
    <citation type="submission" date="2016-10" db="EMBL/GenBank/DDBJ databases">
        <authorList>
            <person name="de Groot N.N."/>
        </authorList>
    </citation>
    <scope>NUCLEOTIDE SEQUENCE [LARGE SCALE GENOMIC DNA]</scope>
    <source>
        <strain evidence="2 3">DSM 18180</strain>
    </source>
</reference>
<accession>A0A1K2IBB8</accession>
<dbReference type="Proteomes" id="UP000182544">
    <property type="component" value="Unassembled WGS sequence"/>
</dbReference>
<dbReference type="Pfam" id="PF13472">
    <property type="entry name" value="Lipase_GDSL_2"/>
    <property type="match status" value="1"/>
</dbReference>
<protein>
    <submittedName>
        <fullName evidence="2">Lysophospholipase L1</fullName>
    </submittedName>
</protein>
<sequence>MKKIIFFIICSVVLNFNCSSERILIEEQEIIEEIAAPDEEINPDEEDDDAIVTENQNTFKILGLGDSYTIGQSVCDTCKFPVQLKDSLINNFNSDNEFELKVIATTGWTTTNLIGAIDRENINNDYNLVTLLIGVNNQYQKKPFSIYESEFPQLVNTAISKGKGDKKNVIVVSIPDYAYTPFGNGNTNISTEIDRYNSFAEDYCTKNNITYISITDITRMGLNNPELVASDGLHPSKLAYTKFVERILPVAIEKLKD</sequence>
<dbReference type="SUPFAM" id="SSF52266">
    <property type="entry name" value="SGNH hydrolase"/>
    <property type="match status" value="1"/>
</dbReference>
<gene>
    <name evidence="2" type="ORF">SAMN05428642_101408</name>
</gene>
<feature type="domain" description="SGNH hydrolase-type esterase" evidence="1">
    <location>
        <begin position="64"/>
        <end position="240"/>
    </location>
</feature>
<name>A0A1K2IBB8_9FLAO</name>
<dbReference type="Gene3D" id="3.40.50.1110">
    <property type="entry name" value="SGNH hydrolase"/>
    <property type="match status" value="1"/>
</dbReference>
<dbReference type="CDD" id="cd01832">
    <property type="entry name" value="SGNH_hydrolase_like_1"/>
    <property type="match status" value="1"/>
</dbReference>
<dbReference type="GO" id="GO:0016788">
    <property type="term" value="F:hydrolase activity, acting on ester bonds"/>
    <property type="evidence" value="ECO:0007669"/>
    <property type="project" value="UniProtKB-ARBA"/>
</dbReference>
<keyword evidence="3" id="KW-1185">Reference proteome</keyword>
<dbReference type="EMBL" id="FPKV01000001">
    <property type="protein sequence ID" value="SFZ89570.1"/>
    <property type="molecule type" value="Genomic_DNA"/>
</dbReference>
<dbReference type="InterPro" id="IPR013830">
    <property type="entry name" value="SGNH_hydro"/>
</dbReference>
<proteinExistence type="predicted"/>
<dbReference type="RefSeq" id="WP_072400092.1">
    <property type="nucleotide sequence ID" value="NZ_FPKV01000001.1"/>
</dbReference>
<dbReference type="AlphaFoldDB" id="A0A1K2IBB8"/>
<dbReference type="STRING" id="369401.SAMN05428642_101408"/>
<organism evidence="2 3">
    <name type="scientific">Flaviramulus basaltis</name>
    <dbReference type="NCBI Taxonomy" id="369401"/>
    <lineage>
        <taxon>Bacteria</taxon>
        <taxon>Pseudomonadati</taxon>
        <taxon>Bacteroidota</taxon>
        <taxon>Flavobacteriia</taxon>
        <taxon>Flavobacteriales</taxon>
        <taxon>Flavobacteriaceae</taxon>
        <taxon>Flaviramulus</taxon>
    </lineage>
</organism>
<dbReference type="InterPro" id="IPR036514">
    <property type="entry name" value="SGNH_hydro_sf"/>
</dbReference>
<evidence type="ECO:0000313" key="2">
    <source>
        <dbReference type="EMBL" id="SFZ89570.1"/>
    </source>
</evidence>
<evidence type="ECO:0000259" key="1">
    <source>
        <dbReference type="Pfam" id="PF13472"/>
    </source>
</evidence>
<evidence type="ECO:0000313" key="3">
    <source>
        <dbReference type="Proteomes" id="UP000182544"/>
    </source>
</evidence>